<feature type="transmembrane region" description="Helical" evidence="1">
    <location>
        <begin position="69"/>
        <end position="89"/>
    </location>
</feature>
<sequence length="173" mass="18771">MPSHPGQPIDVTYVCDENTARRLTRGRALITWRLPSKWGVLLALPAFLLARGTIATMSNGGDAKIGEMLGAFLVVLAFELVVVALITGVQLARVNPAFLALAGPGQRMSARYTTDAMELHQSSGQVTNRYVDIKRVIVSGDVVYLQPRGTSGFFVPREIVPAEALARLRAARR</sequence>
<organism evidence="2 3">
    <name type="scientific">Nocardia aurea</name>
    <dbReference type="NCBI Taxonomy" id="2144174"/>
    <lineage>
        <taxon>Bacteria</taxon>
        <taxon>Bacillati</taxon>
        <taxon>Actinomycetota</taxon>
        <taxon>Actinomycetes</taxon>
        <taxon>Mycobacteriales</taxon>
        <taxon>Nocardiaceae</taxon>
        <taxon>Nocardia</taxon>
    </lineage>
</organism>
<comment type="caution">
    <text evidence="2">The sequence shown here is derived from an EMBL/GenBank/DDBJ whole genome shotgun (WGS) entry which is preliminary data.</text>
</comment>
<proteinExistence type="predicted"/>
<keyword evidence="1" id="KW-1133">Transmembrane helix</keyword>
<evidence type="ECO:0008006" key="4">
    <source>
        <dbReference type="Google" id="ProtNLM"/>
    </source>
</evidence>
<reference evidence="2 3" key="1">
    <citation type="submission" date="2024-06" db="EMBL/GenBank/DDBJ databases">
        <title>The Natural Products Discovery Center: Release of the First 8490 Sequenced Strains for Exploring Actinobacteria Biosynthetic Diversity.</title>
        <authorList>
            <person name="Kalkreuter E."/>
            <person name="Kautsar S.A."/>
            <person name="Yang D."/>
            <person name="Bader C.D."/>
            <person name="Teijaro C.N."/>
            <person name="Fluegel L."/>
            <person name="Davis C.M."/>
            <person name="Simpson J.R."/>
            <person name="Lauterbach L."/>
            <person name="Steele A.D."/>
            <person name="Gui C."/>
            <person name="Meng S."/>
            <person name="Li G."/>
            <person name="Viehrig K."/>
            <person name="Ye F."/>
            <person name="Su P."/>
            <person name="Kiefer A.F."/>
            <person name="Nichols A."/>
            <person name="Cepeda A.J."/>
            <person name="Yan W."/>
            <person name="Fan B."/>
            <person name="Jiang Y."/>
            <person name="Adhikari A."/>
            <person name="Zheng C.-J."/>
            <person name="Schuster L."/>
            <person name="Cowan T.M."/>
            <person name="Smanski M.J."/>
            <person name="Chevrette M.G."/>
            <person name="De Carvalho L.P.S."/>
            <person name="Shen B."/>
        </authorList>
    </citation>
    <scope>NUCLEOTIDE SEQUENCE [LARGE SCALE GENOMIC DNA]</scope>
    <source>
        <strain evidence="2 3">NPDC050403</strain>
    </source>
</reference>
<keyword evidence="3" id="KW-1185">Reference proteome</keyword>
<feature type="transmembrane region" description="Helical" evidence="1">
    <location>
        <begin position="38"/>
        <end position="57"/>
    </location>
</feature>
<name>A0ABV3FPL8_9NOCA</name>
<evidence type="ECO:0000313" key="3">
    <source>
        <dbReference type="Proteomes" id="UP001551695"/>
    </source>
</evidence>
<keyword evidence="1" id="KW-0812">Transmembrane</keyword>
<keyword evidence="1" id="KW-0472">Membrane</keyword>
<gene>
    <name evidence="2" type="ORF">AB0I48_07375</name>
</gene>
<accession>A0ABV3FPL8</accession>
<protein>
    <recommendedName>
        <fullName evidence="4">PH domain-containing protein</fullName>
    </recommendedName>
</protein>
<dbReference type="Proteomes" id="UP001551695">
    <property type="component" value="Unassembled WGS sequence"/>
</dbReference>
<evidence type="ECO:0000256" key="1">
    <source>
        <dbReference type="SAM" id="Phobius"/>
    </source>
</evidence>
<dbReference type="EMBL" id="JBFAKC010000003">
    <property type="protein sequence ID" value="MEV0707368.1"/>
    <property type="molecule type" value="Genomic_DNA"/>
</dbReference>
<evidence type="ECO:0000313" key="2">
    <source>
        <dbReference type="EMBL" id="MEV0707368.1"/>
    </source>
</evidence>
<dbReference type="RefSeq" id="WP_357781121.1">
    <property type="nucleotide sequence ID" value="NZ_JBFAKC010000003.1"/>
</dbReference>